<dbReference type="PANTHER" id="PTHR48082">
    <property type="entry name" value="ATP SYNTHASE SUBUNIT ALPHA, MITOCHONDRIAL"/>
    <property type="match status" value="1"/>
</dbReference>
<evidence type="ECO:0000259" key="13">
    <source>
        <dbReference type="Pfam" id="PF02874"/>
    </source>
</evidence>
<evidence type="ECO:0000256" key="2">
    <source>
        <dbReference type="ARBA" id="ARBA00008936"/>
    </source>
</evidence>
<accession>A0A484H613</accession>
<name>A0A484H613_9ZZZZ</name>
<evidence type="ECO:0000259" key="11">
    <source>
        <dbReference type="Pfam" id="PF00006"/>
    </source>
</evidence>
<dbReference type="InterPro" id="IPR038376">
    <property type="entry name" value="ATP_synth_asu_C_sf"/>
</dbReference>
<protein>
    <submittedName>
        <fullName evidence="14">ATP synthase alpha chain</fullName>
        <ecNumber evidence="14">3.6.3.14</ecNumber>
    </submittedName>
</protein>
<dbReference type="Gene3D" id="1.20.150.20">
    <property type="entry name" value="ATP synthase alpha/beta chain, C-terminal domain"/>
    <property type="match status" value="1"/>
</dbReference>
<keyword evidence="10" id="KW-0066">ATP synthesis</keyword>
<feature type="domain" description="ATP synthase alpha subunit C-terminal" evidence="12">
    <location>
        <begin position="380"/>
        <end position="505"/>
    </location>
</feature>
<evidence type="ECO:0000256" key="5">
    <source>
        <dbReference type="ARBA" id="ARBA00022781"/>
    </source>
</evidence>
<dbReference type="InterPro" id="IPR036121">
    <property type="entry name" value="ATPase_F1/V1/A1_a/bsu_N_sf"/>
</dbReference>
<keyword evidence="5" id="KW-0375">Hydrogen ion transport</keyword>
<keyword evidence="8" id="KW-0472">Membrane</keyword>
<dbReference type="SUPFAM" id="SSF52540">
    <property type="entry name" value="P-loop containing nucleoside triphosphate hydrolases"/>
    <property type="match status" value="1"/>
</dbReference>
<comment type="subcellular location">
    <subcellularLocation>
        <location evidence="1">Membrane</location>
    </subcellularLocation>
</comment>
<organism evidence="14">
    <name type="scientific">invertebrate metagenome</name>
    <dbReference type="NCBI Taxonomy" id="1711999"/>
    <lineage>
        <taxon>unclassified sequences</taxon>
        <taxon>metagenomes</taxon>
        <taxon>organismal metagenomes</taxon>
    </lineage>
</organism>
<evidence type="ECO:0000256" key="10">
    <source>
        <dbReference type="ARBA" id="ARBA00023310"/>
    </source>
</evidence>
<dbReference type="EMBL" id="LR026963">
    <property type="protein sequence ID" value="VBB68755.1"/>
    <property type="molecule type" value="Genomic_DNA"/>
</dbReference>
<keyword evidence="4" id="KW-0547">Nucleotide-binding</keyword>
<evidence type="ECO:0000256" key="1">
    <source>
        <dbReference type="ARBA" id="ARBA00004370"/>
    </source>
</evidence>
<evidence type="ECO:0000256" key="6">
    <source>
        <dbReference type="ARBA" id="ARBA00022840"/>
    </source>
</evidence>
<dbReference type="PIRSF" id="PIRSF039088">
    <property type="entry name" value="F_ATPase_subunit_alpha"/>
    <property type="match status" value="1"/>
</dbReference>
<dbReference type="InterPro" id="IPR000793">
    <property type="entry name" value="ATP_synth_asu_C"/>
</dbReference>
<feature type="domain" description="ATPase F1/V1/A1 complex alpha/beta subunit N-terminal" evidence="13">
    <location>
        <begin position="24"/>
        <end position="92"/>
    </location>
</feature>
<reference evidence="14" key="1">
    <citation type="submission" date="2018-10" db="EMBL/GenBank/DDBJ databases">
        <authorList>
            <person name="Gruber-Vodicka H."/>
            <person name="Jaeckle O."/>
        </authorList>
    </citation>
    <scope>NUCLEOTIDE SEQUENCE</scope>
</reference>
<dbReference type="Pfam" id="PF00306">
    <property type="entry name" value="ATP-synt_ab_C"/>
    <property type="match status" value="1"/>
</dbReference>
<dbReference type="GO" id="GO:0045259">
    <property type="term" value="C:proton-transporting ATP synthase complex"/>
    <property type="evidence" value="ECO:0007669"/>
    <property type="project" value="UniProtKB-KW"/>
</dbReference>
<keyword evidence="9" id="KW-0139">CF(1)</keyword>
<keyword evidence="3" id="KW-0813">Transport</keyword>
<dbReference type="FunFam" id="2.40.30.20:FF:000001">
    <property type="entry name" value="ATP synthase subunit alpha"/>
    <property type="match status" value="1"/>
</dbReference>
<dbReference type="NCBIfam" id="TIGR00962">
    <property type="entry name" value="atpA"/>
    <property type="match status" value="1"/>
</dbReference>
<dbReference type="Gene3D" id="3.40.50.300">
    <property type="entry name" value="P-loop containing nucleotide triphosphate hydrolases"/>
    <property type="match status" value="1"/>
</dbReference>
<dbReference type="EC" id="3.6.3.14" evidence="14"/>
<dbReference type="Pfam" id="PF00006">
    <property type="entry name" value="ATP-synt_ab"/>
    <property type="match status" value="1"/>
</dbReference>
<dbReference type="Pfam" id="PF02874">
    <property type="entry name" value="ATP-synt_ab_N"/>
    <property type="match status" value="1"/>
</dbReference>
<dbReference type="Gene3D" id="2.40.30.20">
    <property type="match status" value="1"/>
</dbReference>
<dbReference type="CDD" id="cd18113">
    <property type="entry name" value="ATP-synt_F1_alpha_C"/>
    <property type="match status" value="1"/>
</dbReference>
<sequence length="511" mass="55504">MKIRAAEISAILKQQISDFDTETVTTEVGRVLSVGDGIVHVYGLDNIQAGEMVEFPGGLKGMALNLEADNVGVVVFGEDRGIREGDIASRTGDIFDVPVGKDILGRVVDALGNPIDGRGVIKASERRRADVKAPGIIPRRSVHEPVQTGLKAIDSLIPIGRGQRELIIGDRQTGKTAIIVDAIINQKTMNETADEDKDRLFCIYVAVGQKRSTVAQVVKTLEDYGAMAYTIVVAATASEPAPLQFIAPYTGCTIGEYFRDNGMHAVIFYDDLSKQATAYRQMSLLLRRPPGREAYPGDVFYLHSRLLERAAKLNASHGAGSLTALPVIETQANDVSAYIPTNVISITDGQIFLETDLFYKGIRPAVNVGLSVSRVGSAAQVKAMKQVAGSIKLELAQYREMVAFAQFAADLDPATQKLLNRGARLTELLKQPQFAPMSVEKQVVAIFSGVRGYLDGVKVSEVGKFEKRMLDAIETHAPEILNAIRSDQVLSMDTEQKLMTFLDSFAKTCVV</sequence>
<dbReference type="FunFam" id="3.40.50.300:FF:002432">
    <property type="entry name" value="ATP synthase subunit alpha, mitochondrial"/>
    <property type="match status" value="1"/>
</dbReference>
<dbReference type="HAMAP" id="MF_01346">
    <property type="entry name" value="ATP_synth_alpha_bact"/>
    <property type="match status" value="1"/>
</dbReference>
<gene>
    <name evidence="14" type="ORF">RIEGSTA812A_PEG_228</name>
</gene>
<evidence type="ECO:0000256" key="4">
    <source>
        <dbReference type="ARBA" id="ARBA00022741"/>
    </source>
</evidence>
<keyword evidence="6" id="KW-0067">ATP-binding</keyword>
<keyword evidence="14" id="KW-0378">Hydrolase</keyword>
<dbReference type="InterPro" id="IPR020003">
    <property type="entry name" value="ATPase_a/bsu_AS"/>
</dbReference>
<dbReference type="InterPro" id="IPR005294">
    <property type="entry name" value="ATP_synth_F1_asu"/>
</dbReference>
<dbReference type="PANTHER" id="PTHR48082:SF2">
    <property type="entry name" value="ATP SYNTHASE SUBUNIT ALPHA, MITOCHONDRIAL"/>
    <property type="match status" value="1"/>
</dbReference>
<dbReference type="InterPro" id="IPR033732">
    <property type="entry name" value="ATP_synth_F1_a_nt-bd_dom"/>
</dbReference>
<dbReference type="GO" id="GO:0046933">
    <property type="term" value="F:proton-transporting ATP synthase activity, rotational mechanism"/>
    <property type="evidence" value="ECO:0007669"/>
    <property type="project" value="InterPro"/>
</dbReference>
<evidence type="ECO:0000313" key="14">
    <source>
        <dbReference type="EMBL" id="VBB68755.1"/>
    </source>
</evidence>
<dbReference type="InterPro" id="IPR023366">
    <property type="entry name" value="ATP_synth_asu-like_sf"/>
</dbReference>
<dbReference type="InterPro" id="IPR004100">
    <property type="entry name" value="ATPase_F1/V1/A1_a/bsu_N"/>
</dbReference>
<evidence type="ECO:0000256" key="9">
    <source>
        <dbReference type="ARBA" id="ARBA00023196"/>
    </source>
</evidence>
<dbReference type="AlphaFoldDB" id="A0A484H613"/>
<evidence type="ECO:0000256" key="7">
    <source>
        <dbReference type="ARBA" id="ARBA00023065"/>
    </source>
</evidence>
<evidence type="ECO:0000256" key="3">
    <source>
        <dbReference type="ARBA" id="ARBA00022448"/>
    </source>
</evidence>
<dbReference type="SUPFAM" id="SSF47917">
    <property type="entry name" value="C-terminal domain of alpha and beta subunits of F1 ATP synthase"/>
    <property type="match status" value="1"/>
</dbReference>
<comment type="similarity">
    <text evidence="2">Belongs to the ATPase alpha/beta chains family.</text>
</comment>
<dbReference type="FunFam" id="1.20.150.20:FF:000001">
    <property type="entry name" value="ATP synthase subunit alpha"/>
    <property type="match status" value="1"/>
</dbReference>
<proteinExistence type="inferred from homology"/>
<dbReference type="InterPro" id="IPR027417">
    <property type="entry name" value="P-loop_NTPase"/>
</dbReference>
<keyword evidence="7" id="KW-0406">Ion transport</keyword>
<dbReference type="InterPro" id="IPR000194">
    <property type="entry name" value="ATPase_F1/V1/A1_a/bsu_nucl-bd"/>
</dbReference>
<feature type="domain" description="ATPase F1/V1/A1 complex alpha/beta subunit nucleotide-binding" evidence="11">
    <location>
        <begin position="149"/>
        <end position="373"/>
    </location>
</feature>
<dbReference type="NCBIfam" id="NF009884">
    <property type="entry name" value="PRK13343.1"/>
    <property type="match status" value="1"/>
</dbReference>
<dbReference type="GO" id="GO:0005524">
    <property type="term" value="F:ATP binding"/>
    <property type="evidence" value="ECO:0007669"/>
    <property type="project" value="UniProtKB-KW"/>
</dbReference>
<evidence type="ECO:0000259" key="12">
    <source>
        <dbReference type="Pfam" id="PF00306"/>
    </source>
</evidence>
<evidence type="ECO:0000256" key="8">
    <source>
        <dbReference type="ARBA" id="ARBA00023136"/>
    </source>
</evidence>
<dbReference type="GO" id="GO:0043531">
    <property type="term" value="F:ADP binding"/>
    <property type="evidence" value="ECO:0007669"/>
    <property type="project" value="TreeGrafter"/>
</dbReference>
<dbReference type="CDD" id="cd18116">
    <property type="entry name" value="ATP-synt_F1_alpha_N"/>
    <property type="match status" value="1"/>
</dbReference>
<dbReference type="CDD" id="cd01132">
    <property type="entry name" value="F1-ATPase_alpha_CD"/>
    <property type="match status" value="1"/>
</dbReference>
<dbReference type="PROSITE" id="PS00152">
    <property type="entry name" value="ATPASE_ALPHA_BETA"/>
    <property type="match status" value="1"/>
</dbReference>
<dbReference type="SUPFAM" id="SSF50615">
    <property type="entry name" value="N-terminal domain of alpha and beta subunits of F1 ATP synthase"/>
    <property type="match status" value="1"/>
</dbReference>
<dbReference type="GO" id="GO:0016787">
    <property type="term" value="F:hydrolase activity"/>
    <property type="evidence" value="ECO:0007669"/>
    <property type="project" value="UniProtKB-KW"/>
</dbReference>